<organism evidence="2">
    <name type="scientific">Oscillatoriales cyanobacterium SpSt-418</name>
    <dbReference type="NCBI Taxonomy" id="2282169"/>
    <lineage>
        <taxon>Bacteria</taxon>
        <taxon>Bacillati</taxon>
        <taxon>Cyanobacteriota</taxon>
        <taxon>Cyanophyceae</taxon>
        <taxon>Oscillatoriophycideae</taxon>
        <taxon>Oscillatoriales</taxon>
    </lineage>
</organism>
<gene>
    <name evidence="2" type="ORF">ENR64_11940</name>
</gene>
<reference evidence="2" key="1">
    <citation type="journal article" date="2020" name="mSystems">
        <title>Genome- and Community-Level Interaction Insights into Carbon Utilization and Element Cycling Functions of Hydrothermarchaeota in Hydrothermal Sediment.</title>
        <authorList>
            <person name="Zhou Z."/>
            <person name="Liu Y."/>
            <person name="Xu W."/>
            <person name="Pan J."/>
            <person name="Luo Z.H."/>
            <person name="Li M."/>
        </authorList>
    </citation>
    <scope>NUCLEOTIDE SEQUENCE [LARGE SCALE GENOMIC DNA]</scope>
    <source>
        <strain evidence="2">SpSt-418</strain>
    </source>
</reference>
<sequence length="106" mass="12326">MNLSKSTYQLALTFNAVHLLLLNHLSPIRQWLNRIEIRDAALAHLICRLIPVQCPFERTICLFGRPLLHIPSLCKLNPLYEEIVGLRFRALCYLADDCKEDVRCYC</sequence>
<evidence type="ECO:0000259" key="1">
    <source>
        <dbReference type="Pfam" id="PF06967"/>
    </source>
</evidence>
<protein>
    <submittedName>
        <fullName evidence="2">Nitrogenase</fullName>
    </submittedName>
</protein>
<dbReference type="InterPro" id="IPR009717">
    <property type="entry name" value="Mo-dep_Nase_C"/>
</dbReference>
<accession>A0A7C3KEI6</accession>
<dbReference type="AlphaFoldDB" id="A0A7C3KEI6"/>
<feature type="domain" description="Mo-dependent nitrogenase C-terminal" evidence="1">
    <location>
        <begin position="25"/>
        <end position="106"/>
    </location>
</feature>
<evidence type="ECO:0000313" key="2">
    <source>
        <dbReference type="EMBL" id="HFM98443.1"/>
    </source>
</evidence>
<name>A0A7C3KEI6_9CYAN</name>
<comment type="caution">
    <text evidence="2">The sequence shown here is derived from an EMBL/GenBank/DDBJ whole genome shotgun (WGS) entry which is preliminary data.</text>
</comment>
<dbReference type="Pfam" id="PF06967">
    <property type="entry name" value="Mo-nitro_C"/>
    <property type="match status" value="1"/>
</dbReference>
<proteinExistence type="predicted"/>
<dbReference type="EMBL" id="DSRU01000171">
    <property type="protein sequence ID" value="HFM98443.1"/>
    <property type="molecule type" value="Genomic_DNA"/>
</dbReference>